<sequence>MVIGVIFEWPSRDRALCHSRETNHLKKRETGSSFTPITWEEMSRSKKITTADNLEPFMSWSVLCKVEPVPHTSSFNMGYLVSPYSYANGAAGPIPVSMVISVDCGGIPQRGGFASDLSCRTSTGTTFHARPGAAAWSNSAPDPVSVRAGVSPHTRVCAEQICEYRNVSLSLADQQISFNSITAESYNTHIVLIPESPKIAEIPEFYHFKNPFRAIKEECKIGRASSVPPLRVNIYESAITGVVEAAVRGWDDTGFVRSDPGYVWNWGLLGPLNGSSRIPEVIVQHDSSRPGQVLQPQQVVPQVRSQTPDRISMGDASRRCTGTSFGEIENGSFWE</sequence>
<dbReference type="Proteomes" id="UP000719412">
    <property type="component" value="Unassembled WGS sequence"/>
</dbReference>
<feature type="compositionally biased region" description="Low complexity" evidence="1">
    <location>
        <begin position="297"/>
        <end position="308"/>
    </location>
</feature>
<name>A0A8J6HRS1_TENMO</name>
<comment type="caution">
    <text evidence="2">The sequence shown here is derived from an EMBL/GenBank/DDBJ whole genome shotgun (WGS) entry which is preliminary data.</text>
</comment>
<evidence type="ECO:0000256" key="1">
    <source>
        <dbReference type="SAM" id="MobiDB-lite"/>
    </source>
</evidence>
<proteinExistence type="predicted"/>
<keyword evidence="3" id="KW-1185">Reference proteome</keyword>
<reference evidence="2" key="1">
    <citation type="journal article" date="2020" name="J Insects Food Feed">
        <title>The yellow mealworm (Tenebrio molitor) genome: a resource for the emerging insects as food and feed industry.</title>
        <authorList>
            <person name="Eriksson T."/>
            <person name="Andere A."/>
            <person name="Kelstrup H."/>
            <person name="Emery V."/>
            <person name="Picard C."/>
        </authorList>
    </citation>
    <scope>NUCLEOTIDE SEQUENCE</scope>
    <source>
        <strain evidence="2">Stoneville</strain>
        <tissue evidence="2">Whole head</tissue>
    </source>
</reference>
<evidence type="ECO:0000313" key="2">
    <source>
        <dbReference type="EMBL" id="KAH0819644.1"/>
    </source>
</evidence>
<gene>
    <name evidence="2" type="ORF">GEV33_003146</name>
</gene>
<protein>
    <submittedName>
        <fullName evidence="2">Uncharacterized protein</fullName>
    </submittedName>
</protein>
<evidence type="ECO:0000313" key="3">
    <source>
        <dbReference type="Proteomes" id="UP000719412"/>
    </source>
</evidence>
<organism evidence="2 3">
    <name type="scientific">Tenebrio molitor</name>
    <name type="common">Yellow mealworm beetle</name>
    <dbReference type="NCBI Taxonomy" id="7067"/>
    <lineage>
        <taxon>Eukaryota</taxon>
        <taxon>Metazoa</taxon>
        <taxon>Ecdysozoa</taxon>
        <taxon>Arthropoda</taxon>
        <taxon>Hexapoda</taxon>
        <taxon>Insecta</taxon>
        <taxon>Pterygota</taxon>
        <taxon>Neoptera</taxon>
        <taxon>Endopterygota</taxon>
        <taxon>Coleoptera</taxon>
        <taxon>Polyphaga</taxon>
        <taxon>Cucujiformia</taxon>
        <taxon>Tenebrionidae</taxon>
        <taxon>Tenebrio</taxon>
    </lineage>
</organism>
<accession>A0A8J6HRS1</accession>
<reference evidence="2" key="2">
    <citation type="submission" date="2021-08" db="EMBL/GenBank/DDBJ databases">
        <authorList>
            <person name="Eriksson T."/>
        </authorList>
    </citation>
    <scope>NUCLEOTIDE SEQUENCE</scope>
    <source>
        <strain evidence="2">Stoneville</strain>
        <tissue evidence="2">Whole head</tissue>
    </source>
</reference>
<dbReference type="EMBL" id="JABDTM020014064">
    <property type="protein sequence ID" value="KAH0819644.1"/>
    <property type="molecule type" value="Genomic_DNA"/>
</dbReference>
<dbReference type="AlphaFoldDB" id="A0A8J6HRS1"/>
<feature type="region of interest" description="Disordered" evidence="1">
    <location>
        <begin position="297"/>
        <end position="335"/>
    </location>
</feature>